<protein>
    <recommendedName>
        <fullName evidence="3">A-kinase-interacting protein 1</fullName>
    </recommendedName>
</protein>
<dbReference type="PANTHER" id="PTHR14330">
    <property type="entry name" value="A-KINASE-INTERACTING PROTEIN 1"/>
    <property type="match status" value="1"/>
</dbReference>
<dbReference type="InterPro" id="IPR033214">
    <property type="entry name" value="AKIP1"/>
</dbReference>
<dbReference type="GO" id="GO:0005654">
    <property type="term" value="C:nucleoplasm"/>
    <property type="evidence" value="ECO:0007669"/>
    <property type="project" value="TreeGrafter"/>
</dbReference>
<accession>A0A9W7WHW5</accession>
<gene>
    <name evidence="1" type="ORF">IRJ41_007030</name>
</gene>
<comment type="caution">
    <text evidence="1">The sequence shown here is derived from an EMBL/GenBank/DDBJ whole genome shotgun (WGS) entry which is preliminary data.</text>
</comment>
<evidence type="ECO:0000313" key="2">
    <source>
        <dbReference type="Proteomes" id="UP001059041"/>
    </source>
</evidence>
<dbReference type="AlphaFoldDB" id="A0A9W7WHW5"/>
<evidence type="ECO:0000313" key="1">
    <source>
        <dbReference type="EMBL" id="KAI7802337.1"/>
    </source>
</evidence>
<reference evidence="1" key="1">
    <citation type="submission" date="2021-02" db="EMBL/GenBank/DDBJ databases">
        <title>Comparative genomics reveals that relaxation of natural selection precedes convergent phenotypic evolution of cavefish.</title>
        <authorList>
            <person name="Peng Z."/>
        </authorList>
    </citation>
    <scope>NUCLEOTIDE SEQUENCE</scope>
    <source>
        <tissue evidence="1">Muscle</tissue>
    </source>
</reference>
<keyword evidence="2" id="KW-1185">Reference proteome</keyword>
<dbReference type="GO" id="GO:1901222">
    <property type="term" value="P:regulation of non-canonical NF-kappaB signal transduction"/>
    <property type="evidence" value="ECO:0007669"/>
    <property type="project" value="InterPro"/>
</dbReference>
<dbReference type="PANTHER" id="PTHR14330:SF2">
    <property type="entry name" value="A-KINASE-INTERACTING PROTEIN 1"/>
    <property type="match status" value="1"/>
</dbReference>
<evidence type="ECO:0008006" key="3">
    <source>
        <dbReference type="Google" id="ProtNLM"/>
    </source>
</evidence>
<organism evidence="1 2">
    <name type="scientific">Triplophysa rosa</name>
    <name type="common">Cave loach</name>
    <dbReference type="NCBI Taxonomy" id="992332"/>
    <lineage>
        <taxon>Eukaryota</taxon>
        <taxon>Metazoa</taxon>
        <taxon>Chordata</taxon>
        <taxon>Craniata</taxon>
        <taxon>Vertebrata</taxon>
        <taxon>Euteleostomi</taxon>
        <taxon>Actinopterygii</taxon>
        <taxon>Neopterygii</taxon>
        <taxon>Teleostei</taxon>
        <taxon>Ostariophysi</taxon>
        <taxon>Cypriniformes</taxon>
        <taxon>Nemacheilidae</taxon>
        <taxon>Triplophysa</taxon>
    </lineage>
</organism>
<dbReference type="Proteomes" id="UP001059041">
    <property type="component" value="Linkage Group LG12"/>
</dbReference>
<sequence length="175" mass="20214">MFFILRRLCYMACESSMECSLRRSSKLGHDVLEKAKRRSINWPNVSAKPSPMFSHKKDSERNFSHANLDRAFATIVEYMAETTRQCKAFHKSVHQAEPNERVHICRYHCQDMLKTSDQNHNAALTIDRDFVTSEDFFIEVSPGTYSITAAMQDTRPVTKTVRITTGESKSLRFNL</sequence>
<dbReference type="Gene3D" id="2.60.40.1120">
    <property type="entry name" value="Carboxypeptidase-like, regulatory domain"/>
    <property type="match status" value="1"/>
</dbReference>
<proteinExistence type="predicted"/>
<name>A0A9W7WHW5_TRIRA</name>
<dbReference type="EMBL" id="JAFHDT010000012">
    <property type="protein sequence ID" value="KAI7802337.1"/>
    <property type="molecule type" value="Genomic_DNA"/>
</dbReference>